<feature type="domain" description="Glycosyl transferase family 1" evidence="1">
    <location>
        <begin position="5"/>
        <end position="114"/>
    </location>
</feature>
<dbReference type="Gene3D" id="3.40.50.2000">
    <property type="entry name" value="Glycogen Phosphorylase B"/>
    <property type="match status" value="1"/>
</dbReference>
<dbReference type="SUPFAM" id="SSF53756">
    <property type="entry name" value="UDP-Glycosyltransferase/glycogen phosphorylase"/>
    <property type="match status" value="1"/>
</dbReference>
<evidence type="ECO:0000313" key="2">
    <source>
        <dbReference type="EMBL" id="MDG5977183.1"/>
    </source>
</evidence>
<evidence type="ECO:0000259" key="1">
    <source>
        <dbReference type="Pfam" id="PF00534"/>
    </source>
</evidence>
<proteinExistence type="predicted"/>
<keyword evidence="3" id="KW-1185">Reference proteome</keyword>
<sequence length="202" mass="22198">MTYRLVGAVSPDMKTTLTELAAQLGVKLLISGQVDDEKLEYVITESDVISSLRWPALEAASASAIEAMLYGKAVMVTDTGFYAEIPDPCVIKIKQTDEIGHIQSSLEALLEDQDRILCIGTEAQHWASQTFTAQNYAEQLIDAISHISRTTPAKNAINNFCKILQGWSTDGLLLSTDELIHPLHIFESINQEMATKEGPENC</sequence>
<dbReference type="EMBL" id="AOGK01000017">
    <property type="protein sequence ID" value="MDG5977183.1"/>
    <property type="molecule type" value="Genomic_DNA"/>
</dbReference>
<dbReference type="AlphaFoldDB" id="A0A9X4NSQ1"/>
<name>A0A9X4NSQ1_9BURK</name>
<comment type="caution">
    <text evidence="2">The sequence shown here is derived from an EMBL/GenBank/DDBJ whole genome shotgun (WGS) entry which is preliminary data.</text>
</comment>
<reference evidence="2" key="1">
    <citation type="submission" date="2013-01" db="EMBL/GenBank/DDBJ databases">
        <title>Genome draft of Hydrogenophaga taeniospiralis 2K1.</title>
        <authorList>
            <person name="Gomila M."/>
            <person name="Lalucat J."/>
        </authorList>
    </citation>
    <scope>NUCLEOTIDE SEQUENCE</scope>
    <source>
        <strain evidence="2">CCUG 15921</strain>
    </source>
</reference>
<organism evidence="2 3">
    <name type="scientific">Hydrogenophaga taeniospiralis CCUG 15921</name>
    <dbReference type="NCBI Taxonomy" id="1281780"/>
    <lineage>
        <taxon>Bacteria</taxon>
        <taxon>Pseudomonadati</taxon>
        <taxon>Pseudomonadota</taxon>
        <taxon>Betaproteobacteria</taxon>
        <taxon>Burkholderiales</taxon>
        <taxon>Comamonadaceae</taxon>
        <taxon>Hydrogenophaga</taxon>
    </lineage>
</organism>
<accession>A0A9X4NSQ1</accession>
<protein>
    <submittedName>
        <fullName evidence="2">Glycosyltransferase family protein</fullName>
    </submittedName>
</protein>
<evidence type="ECO:0000313" key="3">
    <source>
        <dbReference type="Proteomes" id="UP001152876"/>
    </source>
</evidence>
<dbReference type="Proteomes" id="UP001152876">
    <property type="component" value="Unassembled WGS sequence"/>
</dbReference>
<dbReference type="Pfam" id="PF00534">
    <property type="entry name" value="Glycos_transf_1"/>
    <property type="match status" value="1"/>
</dbReference>
<dbReference type="InterPro" id="IPR001296">
    <property type="entry name" value="Glyco_trans_1"/>
</dbReference>
<gene>
    <name evidence="2" type="ORF">H010_18118</name>
</gene>
<dbReference type="GO" id="GO:0016757">
    <property type="term" value="F:glycosyltransferase activity"/>
    <property type="evidence" value="ECO:0007669"/>
    <property type="project" value="InterPro"/>
</dbReference>